<evidence type="ECO:0000313" key="2">
    <source>
        <dbReference type="EMBL" id="GIN62255.1"/>
    </source>
</evidence>
<dbReference type="SUPFAM" id="SSF141571">
    <property type="entry name" value="Pentapeptide repeat-like"/>
    <property type="match status" value="1"/>
</dbReference>
<reference evidence="2" key="1">
    <citation type="submission" date="2021-03" db="EMBL/GenBank/DDBJ databases">
        <title>Antimicrobial resistance genes in bacteria isolated from Japanese honey, and their potential for conferring macrolide and lincosamide resistance in the American foulbrood pathogen Paenibacillus larvae.</title>
        <authorList>
            <person name="Okamoto M."/>
            <person name="Kumagai M."/>
            <person name="Kanamori H."/>
            <person name="Takamatsu D."/>
        </authorList>
    </citation>
    <scope>NUCLEOTIDE SEQUENCE</scope>
    <source>
        <strain evidence="2">J27TS8</strain>
    </source>
</reference>
<proteinExistence type="predicted"/>
<comment type="caution">
    <text evidence="2">The sequence shown here is derived from an EMBL/GenBank/DDBJ whole genome shotgun (WGS) entry which is preliminary data.</text>
</comment>
<name>A0A920BTK1_9BACI</name>
<keyword evidence="1" id="KW-0677">Repeat</keyword>
<protein>
    <recommendedName>
        <fullName evidence="4">Pentapeptide repeat-containing protein</fullName>
    </recommendedName>
</protein>
<dbReference type="InterPro" id="IPR001646">
    <property type="entry name" value="5peptide_repeat"/>
</dbReference>
<dbReference type="Proteomes" id="UP000682111">
    <property type="component" value="Unassembled WGS sequence"/>
</dbReference>
<organism evidence="2 3">
    <name type="scientific">Robertmurraya siralis</name>
    <dbReference type="NCBI Taxonomy" id="77777"/>
    <lineage>
        <taxon>Bacteria</taxon>
        <taxon>Bacillati</taxon>
        <taxon>Bacillota</taxon>
        <taxon>Bacilli</taxon>
        <taxon>Bacillales</taxon>
        <taxon>Bacillaceae</taxon>
        <taxon>Robertmurraya</taxon>
    </lineage>
</organism>
<sequence>MNEILTSDCEHCFGLCCIALPYAKSADFPFDKDGGNPCRNLLSDNRCKVHHELREKGFRGCVSYECFGAGQHVSQKMFGGRDWRSHSDLSKEMFAVFPLIQQVHEMLWYLTQALSLKETEPIHADLKKLYEQTVELTLKAPNEITQLGIDMHRSKVNKLLIKTSELYRGNQASKPEKRCFDYMGADLRGRNFRGSSFRGVLLIAANLSYADLRKVDFIGADLRDANLEFADLSNALFLTQAQINSANGNIATKIPDFLERPPHWFAQSDK</sequence>
<dbReference type="Pfam" id="PF00805">
    <property type="entry name" value="Pentapeptide"/>
    <property type="match status" value="1"/>
</dbReference>
<evidence type="ECO:0000256" key="1">
    <source>
        <dbReference type="ARBA" id="ARBA00022737"/>
    </source>
</evidence>
<dbReference type="PANTHER" id="PTHR47485:SF1">
    <property type="entry name" value="THYLAKOID LUMENAL 17.4 KDA PROTEIN, CHLOROPLASTIC"/>
    <property type="match status" value="1"/>
</dbReference>
<dbReference type="RefSeq" id="WP_212933668.1">
    <property type="nucleotide sequence ID" value="NZ_BORC01000003.1"/>
</dbReference>
<evidence type="ECO:0008006" key="4">
    <source>
        <dbReference type="Google" id="ProtNLM"/>
    </source>
</evidence>
<dbReference type="Gene3D" id="2.160.20.80">
    <property type="entry name" value="E3 ubiquitin-protein ligase SopA"/>
    <property type="match status" value="1"/>
</dbReference>
<dbReference type="PANTHER" id="PTHR47485">
    <property type="entry name" value="THYLAKOID LUMENAL 17.4 KDA PROTEIN, CHLOROPLASTIC"/>
    <property type="match status" value="1"/>
</dbReference>
<evidence type="ECO:0000313" key="3">
    <source>
        <dbReference type="Proteomes" id="UP000682111"/>
    </source>
</evidence>
<dbReference type="AlphaFoldDB" id="A0A920BTK1"/>
<keyword evidence="3" id="KW-1185">Reference proteome</keyword>
<dbReference type="EMBL" id="BORC01000003">
    <property type="protein sequence ID" value="GIN62255.1"/>
    <property type="molecule type" value="Genomic_DNA"/>
</dbReference>
<gene>
    <name evidence="2" type="primary">yybG</name>
    <name evidence="2" type="ORF">J27TS8_22480</name>
</gene>
<accession>A0A920BTK1</accession>